<evidence type="ECO:0000256" key="1">
    <source>
        <dbReference type="SAM" id="MobiDB-lite"/>
    </source>
</evidence>
<reference evidence="2" key="1">
    <citation type="submission" date="2016-10" db="EMBL/GenBank/DDBJ databases">
        <authorList>
            <person name="Benchimol M."/>
            <person name="Almeida L.G."/>
            <person name="Vasconcelos A.T."/>
            <person name="Perreira-Neves A."/>
            <person name="Rosa I.A."/>
            <person name="Tasca T."/>
            <person name="Bogo M.R."/>
            <person name="de Souza W."/>
        </authorList>
    </citation>
    <scope>NUCLEOTIDE SEQUENCE [LARGE SCALE GENOMIC DNA]</scope>
    <source>
        <strain evidence="2">K</strain>
    </source>
</reference>
<dbReference type="AlphaFoldDB" id="A0A1J4KDC9"/>
<feature type="compositionally biased region" description="Basic and acidic residues" evidence="1">
    <location>
        <begin position="145"/>
        <end position="159"/>
    </location>
</feature>
<evidence type="ECO:0000313" key="3">
    <source>
        <dbReference type="Proteomes" id="UP000179807"/>
    </source>
</evidence>
<feature type="region of interest" description="Disordered" evidence="1">
    <location>
        <begin position="112"/>
        <end position="172"/>
    </location>
</feature>
<gene>
    <name evidence="2" type="ORF">TRFO_24125</name>
</gene>
<keyword evidence="3" id="KW-1185">Reference proteome</keyword>
<dbReference type="EMBL" id="MLAK01000691">
    <property type="protein sequence ID" value="OHT07630.1"/>
    <property type="molecule type" value="Genomic_DNA"/>
</dbReference>
<dbReference type="VEuPathDB" id="TrichDB:TRFO_24125"/>
<proteinExistence type="predicted"/>
<dbReference type="OrthoDB" id="10437949at2759"/>
<sequence>MGEMLLGKLSAIEKCCDTAAASTQKKYDARTIRDKIAVKRRQLAELEAENAALVETAKRQERALRQMSQGGDDAVEAQQNVLKLRNQLQAAQKEIKVLEERRHGLLAENRRLKGQLQSTQKAIDKADEQKPSGNEDELNQTITALEEKQQQLEQRKQREQNAYQKKMAQLKQQKEDLAQRKVELEQRLKEKQKELELIHSKAKARYPAPGMRK</sequence>
<evidence type="ECO:0000313" key="2">
    <source>
        <dbReference type="EMBL" id="OHT07630.1"/>
    </source>
</evidence>
<name>A0A1J4KDC9_9EUKA</name>
<dbReference type="RefSeq" id="XP_068360766.1">
    <property type="nucleotide sequence ID" value="XM_068503573.1"/>
</dbReference>
<protein>
    <submittedName>
        <fullName evidence="2">Uncharacterized protein</fullName>
    </submittedName>
</protein>
<dbReference type="Proteomes" id="UP000179807">
    <property type="component" value="Unassembled WGS sequence"/>
</dbReference>
<comment type="caution">
    <text evidence="2">The sequence shown here is derived from an EMBL/GenBank/DDBJ whole genome shotgun (WGS) entry which is preliminary data.</text>
</comment>
<accession>A0A1J4KDC9</accession>
<dbReference type="GeneID" id="94838277"/>
<organism evidence="2 3">
    <name type="scientific">Tritrichomonas foetus</name>
    <dbReference type="NCBI Taxonomy" id="1144522"/>
    <lineage>
        <taxon>Eukaryota</taxon>
        <taxon>Metamonada</taxon>
        <taxon>Parabasalia</taxon>
        <taxon>Tritrichomonadida</taxon>
        <taxon>Tritrichomonadidae</taxon>
        <taxon>Tritrichomonas</taxon>
    </lineage>
</organism>